<reference evidence="2" key="1">
    <citation type="journal article" date="2017" name="Front. Plant Sci.">
        <title>Climate Clever Clovers: New Paradigm to Reduce the Environmental Footprint of Ruminants by Breeding Low Methanogenic Forages Utilizing Haplotype Variation.</title>
        <authorList>
            <person name="Kaur P."/>
            <person name="Appels R."/>
            <person name="Bayer P.E."/>
            <person name="Keeble-Gagnere G."/>
            <person name="Wang J."/>
            <person name="Hirakawa H."/>
            <person name="Shirasawa K."/>
            <person name="Vercoe P."/>
            <person name="Stefanova K."/>
            <person name="Durmic Z."/>
            <person name="Nichols P."/>
            <person name="Revell C."/>
            <person name="Isobe S.N."/>
            <person name="Edwards D."/>
            <person name="Erskine W."/>
        </authorList>
    </citation>
    <scope>NUCLEOTIDE SEQUENCE [LARGE SCALE GENOMIC DNA]</scope>
    <source>
        <strain evidence="2">cv. Daliak</strain>
    </source>
</reference>
<dbReference type="PANTHER" id="PTHR46890:SF50">
    <property type="entry name" value="RNA-DIRECTED DNA POLYMERASE, EUKARYOTA, REVERSE TRANSCRIPTASE ZINC-BINDING DOMAIN PROTEIN-RELATED"/>
    <property type="match status" value="1"/>
</dbReference>
<organism evidence="1 2">
    <name type="scientific">Trifolium subterraneum</name>
    <name type="common">Subterranean clover</name>
    <dbReference type="NCBI Taxonomy" id="3900"/>
    <lineage>
        <taxon>Eukaryota</taxon>
        <taxon>Viridiplantae</taxon>
        <taxon>Streptophyta</taxon>
        <taxon>Embryophyta</taxon>
        <taxon>Tracheophyta</taxon>
        <taxon>Spermatophyta</taxon>
        <taxon>Magnoliopsida</taxon>
        <taxon>eudicotyledons</taxon>
        <taxon>Gunneridae</taxon>
        <taxon>Pentapetalae</taxon>
        <taxon>rosids</taxon>
        <taxon>fabids</taxon>
        <taxon>Fabales</taxon>
        <taxon>Fabaceae</taxon>
        <taxon>Papilionoideae</taxon>
        <taxon>50 kb inversion clade</taxon>
        <taxon>NPAAA clade</taxon>
        <taxon>Hologalegina</taxon>
        <taxon>IRL clade</taxon>
        <taxon>Trifolieae</taxon>
        <taxon>Trifolium</taxon>
    </lineage>
</organism>
<dbReference type="OrthoDB" id="1938551at2759"/>
<protein>
    <submittedName>
        <fullName evidence="1">Uncharacterized protein</fullName>
    </submittedName>
</protein>
<name>A0A2Z6P5H2_TRISU</name>
<keyword evidence="2" id="KW-1185">Reference proteome</keyword>
<evidence type="ECO:0000313" key="1">
    <source>
        <dbReference type="EMBL" id="GAU51654.1"/>
    </source>
</evidence>
<accession>A0A2Z6P5H2</accession>
<dbReference type="InterPro" id="IPR052343">
    <property type="entry name" value="Retrotransposon-Effector_Assoc"/>
</dbReference>
<gene>
    <name evidence="1" type="ORF">TSUD_243660</name>
</gene>
<dbReference type="AlphaFoldDB" id="A0A2Z6P5H2"/>
<sequence length="122" mass="13697">MLMAPFSLEEVREAIWSSDGNKCPGLDGFNFNFIKACRDIIKGDIIEFLFKFHDNAKLPKAITSSFLALIPKKEHPQTLSGYRPICLVTSLYKILSNVLAARLKKVLGKLISKVQSAFLPNR</sequence>
<dbReference type="PANTHER" id="PTHR46890">
    <property type="entry name" value="NON-LTR RETROLELEMENT REVERSE TRANSCRIPTASE-LIKE PROTEIN-RELATED"/>
    <property type="match status" value="1"/>
</dbReference>
<dbReference type="EMBL" id="DF975326">
    <property type="protein sequence ID" value="GAU51654.1"/>
    <property type="molecule type" value="Genomic_DNA"/>
</dbReference>
<proteinExistence type="predicted"/>
<dbReference type="Proteomes" id="UP000242715">
    <property type="component" value="Unassembled WGS sequence"/>
</dbReference>
<evidence type="ECO:0000313" key="2">
    <source>
        <dbReference type="Proteomes" id="UP000242715"/>
    </source>
</evidence>